<evidence type="ECO:0000256" key="5">
    <source>
        <dbReference type="ARBA" id="ARBA00023204"/>
    </source>
</evidence>
<proteinExistence type="inferred from homology"/>
<dbReference type="RefSeq" id="WP_008540818.1">
    <property type="nucleotide sequence ID" value="NZ_JH604872.1"/>
</dbReference>
<dbReference type="PANTHER" id="PTHR33516">
    <property type="entry name" value="LEXA REPRESSOR"/>
    <property type="match status" value="1"/>
</dbReference>
<dbReference type="NCBIfam" id="NF007621">
    <property type="entry name" value="PRK10276.1"/>
    <property type="match status" value="1"/>
</dbReference>
<evidence type="ECO:0000259" key="9">
    <source>
        <dbReference type="Pfam" id="PF00717"/>
    </source>
</evidence>
<dbReference type="InterPro" id="IPR036286">
    <property type="entry name" value="LexA/Signal_pep-like_sf"/>
</dbReference>
<evidence type="ECO:0000256" key="3">
    <source>
        <dbReference type="ARBA" id="ARBA00022801"/>
    </source>
</evidence>
<dbReference type="EMBL" id="AFBQ01000042">
    <property type="protein sequence ID" value="EHY32250.1"/>
    <property type="molecule type" value="Genomic_DNA"/>
</dbReference>
<dbReference type="PATRIC" id="fig|762967.3.peg.296"/>
<dbReference type="OrthoDB" id="9802364at2"/>
<dbReference type="Proteomes" id="UP000004956">
    <property type="component" value="Unassembled WGS sequence"/>
</dbReference>
<gene>
    <name evidence="10" type="ORF">HMPREF9440_00352</name>
</gene>
<feature type="compositionally biased region" description="Basic and acidic residues" evidence="8">
    <location>
        <begin position="49"/>
        <end position="65"/>
    </location>
</feature>
<evidence type="ECO:0000313" key="11">
    <source>
        <dbReference type="Proteomes" id="UP000004956"/>
    </source>
</evidence>
<keyword evidence="5" id="KW-0234">DNA repair</keyword>
<dbReference type="CDD" id="cd06529">
    <property type="entry name" value="S24_LexA-like"/>
    <property type="match status" value="1"/>
</dbReference>
<dbReference type="GO" id="GO:0009432">
    <property type="term" value="P:SOS response"/>
    <property type="evidence" value="ECO:0007669"/>
    <property type="project" value="UniProtKB-KW"/>
</dbReference>
<dbReference type="PANTHER" id="PTHR33516:SF2">
    <property type="entry name" value="LEXA REPRESSOR-RELATED"/>
    <property type="match status" value="1"/>
</dbReference>
<feature type="domain" description="Peptidase S24/S26A/S26B/S26C" evidence="9">
    <location>
        <begin position="142"/>
        <end position="255"/>
    </location>
</feature>
<dbReference type="InterPro" id="IPR039418">
    <property type="entry name" value="LexA-like"/>
</dbReference>
<evidence type="ECO:0000256" key="8">
    <source>
        <dbReference type="SAM" id="MobiDB-lite"/>
    </source>
</evidence>
<evidence type="ECO:0000256" key="1">
    <source>
        <dbReference type="ARBA" id="ARBA00007484"/>
    </source>
</evidence>
<dbReference type="HOGENOM" id="CLU_1011659_0_0_4"/>
<dbReference type="GO" id="GO:0016787">
    <property type="term" value="F:hydrolase activity"/>
    <property type="evidence" value="ECO:0007669"/>
    <property type="project" value="UniProtKB-KW"/>
</dbReference>
<dbReference type="GO" id="GO:0006281">
    <property type="term" value="P:DNA repair"/>
    <property type="evidence" value="ECO:0007669"/>
    <property type="project" value="UniProtKB-KW"/>
</dbReference>
<dbReference type="SUPFAM" id="SSF51306">
    <property type="entry name" value="LexA/Signal peptidase"/>
    <property type="match status" value="1"/>
</dbReference>
<dbReference type="PRINTS" id="PR00726">
    <property type="entry name" value="LEXASERPTASE"/>
</dbReference>
<evidence type="ECO:0000256" key="4">
    <source>
        <dbReference type="ARBA" id="ARBA00022813"/>
    </source>
</evidence>
<evidence type="ECO:0000256" key="6">
    <source>
        <dbReference type="ARBA" id="ARBA00023236"/>
    </source>
</evidence>
<dbReference type="InterPro" id="IPR050077">
    <property type="entry name" value="LexA_repressor"/>
</dbReference>
<evidence type="ECO:0000256" key="7">
    <source>
        <dbReference type="RuleBase" id="RU003991"/>
    </source>
</evidence>
<dbReference type="GO" id="GO:0003677">
    <property type="term" value="F:DNA binding"/>
    <property type="evidence" value="ECO:0007669"/>
    <property type="project" value="InterPro"/>
</dbReference>
<feature type="region of interest" description="Disordered" evidence="8">
    <location>
        <begin position="1"/>
        <end position="66"/>
    </location>
</feature>
<dbReference type="GO" id="GO:0006355">
    <property type="term" value="P:regulation of DNA-templated transcription"/>
    <property type="evidence" value="ECO:0007669"/>
    <property type="project" value="InterPro"/>
</dbReference>
<comment type="similarity">
    <text evidence="1 7">Belongs to the peptidase S24 family.</text>
</comment>
<comment type="caution">
    <text evidence="10">The sequence shown here is derived from an EMBL/GenBank/DDBJ whole genome shotgun (WGS) entry which is preliminary data.</text>
</comment>
<dbReference type="STRING" id="762967.HMPREF9440_00352"/>
<protein>
    <submittedName>
        <fullName evidence="10">Peptidase S24-like protein</fullName>
    </submittedName>
</protein>
<sequence>MPTKKTKPAAGNDAGQTAQKTPESVEAAEAAEAAESTGKKGYHPSGPRSHPDVVRRHSPYLRDEDGNYQPAMRSVVRFRCSADLLEFCKGAGSMYIRRILQPYAELVMNQKNYPGRKEANELLSPQLIEPAIESIERWEALASCGFPSPALDYAQDSLNLNDYFLNHPSATFAITARGDSMIDYGIYDGDILFVDRAAEARTGDIVLAFVDGNYTVKEIDLTDKVPKLHPYNANENYPVIIPKDLENFWIEGVVVSLGRRFHRRPRTLRRSRFSE</sequence>
<evidence type="ECO:0000256" key="2">
    <source>
        <dbReference type="ARBA" id="ARBA00022763"/>
    </source>
</evidence>
<keyword evidence="3 7" id="KW-0378">Hydrolase</keyword>
<reference evidence="10 11" key="1">
    <citation type="submission" date="2011-11" db="EMBL/GenBank/DDBJ databases">
        <authorList>
            <person name="Weinstock G."/>
            <person name="Sodergren E."/>
            <person name="Clifton S."/>
            <person name="Fulton L."/>
            <person name="Fulton B."/>
            <person name="Courtney L."/>
            <person name="Fronick C."/>
            <person name="Harrison M."/>
            <person name="Strong C."/>
            <person name="Farmer C."/>
            <person name="Delahaunty K."/>
            <person name="Markovic C."/>
            <person name="Hall O."/>
            <person name="Minx P."/>
            <person name="Tomlinson C."/>
            <person name="Mitreva M."/>
            <person name="Hou S."/>
            <person name="Chen J."/>
            <person name="Wollam A."/>
            <person name="Pepin K.H."/>
            <person name="Johnson M."/>
            <person name="Bhonagiri V."/>
            <person name="Zhang X."/>
            <person name="Suruliraj S."/>
            <person name="Warren W."/>
            <person name="Chinwalla A."/>
            <person name="Mardis E.R."/>
            <person name="Wilson R.K."/>
        </authorList>
    </citation>
    <scope>NUCLEOTIDE SEQUENCE [LARGE SCALE GENOMIC DNA]</scope>
    <source>
        <strain evidence="10 11">YIT 11816</strain>
    </source>
</reference>
<dbReference type="Pfam" id="PF00717">
    <property type="entry name" value="Peptidase_S24"/>
    <property type="match status" value="1"/>
</dbReference>
<keyword evidence="2" id="KW-0227">DNA damage</keyword>
<accession>H3KCA2</accession>
<name>H3KCA2_9BURK</name>
<evidence type="ECO:0000313" key="10">
    <source>
        <dbReference type="EMBL" id="EHY32250.1"/>
    </source>
</evidence>
<dbReference type="InterPro" id="IPR015927">
    <property type="entry name" value="Peptidase_S24_S26A/B/C"/>
</dbReference>
<dbReference type="InterPro" id="IPR006197">
    <property type="entry name" value="Peptidase_S24_LexA"/>
</dbReference>
<dbReference type="AlphaFoldDB" id="H3KCA2"/>
<organism evidence="10 11">
    <name type="scientific">Sutterella parvirubra YIT 11816</name>
    <dbReference type="NCBI Taxonomy" id="762967"/>
    <lineage>
        <taxon>Bacteria</taxon>
        <taxon>Pseudomonadati</taxon>
        <taxon>Pseudomonadota</taxon>
        <taxon>Betaproteobacteria</taxon>
        <taxon>Burkholderiales</taxon>
        <taxon>Sutterellaceae</taxon>
        <taxon>Sutterella</taxon>
    </lineage>
</organism>
<keyword evidence="6" id="KW-0742">SOS response</keyword>
<keyword evidence="11" id="KW-1185">Reference proteome</keyword>
<keyword evidence="4 7" id="KW-0068">Autocatalytic cleavage</keyword>
<dbReference type="Gene3D" id="2.10.109.10">
    <property type="entry name" value="Umud Fragment, subunit A"/>
    <property type="match status" value="1"/>
</dbReference>